<evidence type="ECO:0000313" key="4">
    <source>
        <dbReference type="Proteomes" id="UP000824262"/>
    </source>
</evidence>
<organism evidence="3 4">
    <name type="scientific">Candidatus Scatomorpha intestinavium</name>
    <dbReference type="NCBI Taxonomy" id="2840922"/>
    <lineage>
        <taxon>Bacteria</taxon>
        <taxon>Bacillati</taxon>
        <taxon>Bacillota</taxon>
        <taxon>Clostridia</taxon>
        <taxon>Eubacteriales</taxon>
        <taxon>Candidatus Scatomorpha</taxon>
    </lineage>
</organism>
<dbReference type="Pfam" id="PF13529">
    <property type="entry name" value="Peptidase_C39_2"/>
    <property type="match status" value="1"/>
</dbReference>
<dbReference type="EMBL" id="DVGA01000018">
    <property type="protein sequence ID" value="HIQ77846.1"/>
    <property type="molecule type" value="Genomic_DNA"/>
</dbReference>
<dbReference type="Gene3D" id="3.90.70.10">
    <property type="entry name" value="Cysteine proteinases"/>
    <property type="match status" value="1"/>
</dbReference>
<evidence type="ECO:0000259" key="2">
    <source>
        <dbReference type="Pfam" id="PF13529"/>
    </source>
</evidence>
<keyword evidence="1" id="KW-0472">Membrane</keyword>
<reference evidence="3" key="1">
    <citation type="submission" date="2020-10" db="EMBL/GenBank/DDBJ databases">
        <authorList>
            <person name="Gilroy R."/>
        </authorList>
    </citation>
    <scope>NUCLEOTIDE SEQUENCE</scope>
    <source>
        <strain evidence="3">ChiBcolR7-354</strain>
    </source>
</reference>
<evidence type="ECO:0000256" key="1">
    <source>
        <dbReference type="SAM" id="Phobius"/>
    </source>
</evidence>
<proteinExistence type="predicted"/>
<reference evidence="3" key="2">
    <citation type="journal article" date="2021" name="PeerJ">
        <title>Extensive microbial diversity within the chicken gut microbiome revealed by metagenomics and culture.</title>
        <authorList>
            <person name="Gilroy R."/>
            <person name="Ravi A."/>
            <person name="Getino M."/>
            <person name="Pursley I."/>
            <person name="Horton D.L."/>
            <person name="Alikhan N.F."/>
            <person name="Baker D."/>
            <person name="Gharbi K."/>
            <person name="Hall N."/>
            <person name="Watson M."/>
            <person name="Adriaenssens E.M."/>
            <person name="Foster-Nyarko E."/>
            <person name="Jarju S."/>
            <person name="Secka A."/>
            <person name="Antonio M."/>
            <person name="Oren A."/>
            <person name="Chaudhuri R.R."/>
            <person name="La Ragione R."/>
            <person name="Hildebrand F."/>
            <person name="Pallen M.J."/>
        </authorList>
    </citation>
    <scope>NUCLEOTIDE SEQUENCE</scope>
    <source>
        <strain evidence="3">ChiBcolR7-354</strain>
    </source>
</reference>
<feature type="domain" description="Peptidase C39-like" evidence="2">
    <location>
        <begin position="158"/>
        <end position="291"/>
    </location>
</feature>
<dbReference type="InterPro" id="IPR039564">
    <property type="entry name" value="Peptidase_C39-like"/>
</dbReference>
<keyword evidence="1" id="KW-0812">Transmembrane</keyword>
<evidence type="ECO:0000313" key="3">
    <source>
        <dbReference type="EMBL" id="HIQ77846.1"/>
    </source>
</evidence>
<dbReference type="AlphaFoldDB" id="A0A9D0ZCQ1"/>
<keyword evidence="1" id="KW-1133">Transmembrane helix</keyword>
<dbReference type="Proteomes" id="UP000824262">
    <property type="component" value="Unassembled WGS sequence"/>
</dbReference>
<sequence>MRRGKYDDYYDEVYGRKPPRKRRRRRGRGFLLLLVAVLVLAGLYMVRRGGLRVLSVPEENIETEFDVDLDALAARITPEMAVNTLGTAEAAELRSAAEETRGERARMLEFMADNIGIYSEEAYKTAIITPEKTAFALLTPFMSEQGDVSVNIELTPGEIPYLLQYDSRWAYHGYGSSYMGYTACGPTCLSMAALALTGNPAYTPPFVADWAEANGHYVPGAGTAWTLFTTGAAAFGLNGTAISAGEEDLTARLERGEIIVASMLPGDFTTSGHFILIVKSEALGFRVYDPNSMALSRQYWTYDTLAPQIAQLWSLTAA</sequence>
<protein>
    <submittedName>
        <fullName evidence="3">C39 family peptidase</fullName>
    </submittedName>
</protein>
<feature type="transmembrane region" description="Helical" evidence="1">
    <location>
        <begin position="29"/>
        <end position="46"/>
    </location>
</feature>
<name>A0A9D0ZCQ1_9FIRM</name>
<comment type="caution">
    <text evidence="3">The sequence shown here is derived from an EMBL/GenBank/DDBJ whole genome shotgun (WGS) entry which is preliminary data.</text>
</comment>
<accession>A0A9D0ZCQ1</accession>
<gene>
    <name evidence="3" type="ORF">IAB77_01145</name>
</gene>